<dbReference type="EMBL" id="JAQQWL010000002">
    <property type="protein sequence ID" value="KAK8087477.1"/>
    <property type="molecule type" value="Genomic_DNA"/>
</dbReference>
<feature type="compositionally biased region" description="Polar residues" evidence="9">
    <location>
        <begin position="317"/>
        <end position="328"/>
    </location>
</feature>
<evidence type="ECO:0000313" key="11">
    <source>
        <dbReference type="EMBL" id="KAK8087477.1"/>
    </source>
</evidence>
<keyword evidence="3 8" id="KW-0547">Nucleotide-binding</keyword>
<sequence>MRVSNRHFALTFKKIREKYCLVLQDLNSTHGTIVTYDSKGHEFRRGFDWIIGGLELATEAKEILIQLDGSLPFRTVPAQHEVTSPTYIANVEQFLEQPAVTDDLLQNIQLGGQDTELNTGTHTPVQRPIRIIRAHLGAGGFGDVMPCWDVSTGEETACKRPRDPKYYDAQDWRNEIAMMRKFSHPHIVRLVQADTGSPPAIWLEYLSGGNLNYQHGEDPFVYDECCVILLQSADALEYLHKARTTHRLHDGGGYLVTGMPTGVKGAAAATTAIDHGAAANTAAVTANRIIGVAAGRKTRGADLEPTGHKHKRHASDSMIQSQASSTTSKPDRNYWMNPLNSMGGGSAL</sequence>
<dbReference type="InterPro" id="IPR017441">
    <property type="entry name" value="Protein_kinase_ATP_BS"/>
</dbReference>
<feature type="binding site" evidence="8">
    <location>
        <position position="159"/>
    </location>
    <ligand>
        <name>ATP</name>
        <dbReference type="ChEBI" id="CHEBI:30616"/>
    </ligand>
</feature>
<comment type="catalytic activity">
    <reaction evidence="6">
        <text>L-threonyl-[protein] + ATP = O-phospho-L-threonyl-[protein] + ADP + H(+)</text>
        <dbReference type="Rhea" id="RHEA:46608"/>
        <dbReference type="Rhea" id="RHEA-COMP:11060"/>
        <dbReference type="Rhea" id="RHEA-COMP:11605"/>
        <dbReference type="ChEBI" id="CHEBI:15378"/>
        <dbReference type="ChEBI" id="CHEBI:30013"/>
        <dbReference type="ChEBI" id="CHEBI:30616"/>
        <dbReference type="ChEBI" id="CHEBI:61977"/>
        <dbReference type="ChEBI" id="CHEBI:456216"/>
        <dbReference type="EC" id="2.7.11.24"/>
    </reaction>
    <physiologicalReaction direction="left-to-right" evidence="6">
        <dbReference type="Rhea" id="RHEA:46609"/>
    </physiologicalReaction>
</comment>
<feature type="domain" description="Protein kinase" evidence="10">
    <location>
        <begin position="130"/>
        <end position="348"/>
    </location>
</feature>
<evidence type="ECO:0000256" key="3">
    <source>
        <dbReference type="ARBA" id="ARBA00022741"/>
    </source>
</evidence>
<dbReference type="Pfam" id="PF00069">
    <property type="entry name" value="Pkinase"/>
    <property type="match status" value="1"/>
</dbReference>
<dbReference type="InterPro" id="IPR050538">
    <property type="entry name" value="MAP_kinase_kinase_kinase"/>
</dbReference>
<dbReference type="PANTHER" id="PTHR48016">
    <property type="entry name" value="MAP KINASE KINASE KINASE SSK2-RELATED-RELATED"/>
    <property type="match status" value="1"/>
</dbReference>
<keyword evidence="12" id="KW-1185">Reference proteome</keyword>
<evidence type="ECO:0000256" key="2">
    <source>
        <dbReference type="ARBA" id="ARBA00022679"/>
    </source>
</evidence>
<dbReference type="EC" id="2.7.11.24" evidence="1"/>
<evidence type="ECO:0000256" key="7">
    <source>
        <dbReference type="ARBA" id="ARBA00048130"/>
    </source>
</evidence>
<organism evidence="11 12">
    <name type="scientific">Apiospora phragmitis</name>
    <dbReference type="NCBI Taxonomy" id="2905665"/>
    <lineage>
        <taxon>Eukaryota</taxon>
        <taxon>Fungi</taxon>
        <taxon>Dikarya</taxon>
        <taxon>Ascomycota</taxon>
        <taxon>Pezizomycotina</taxon>
        <taxon>Sordariomycetes</taxon>
        <taxon>Xylariomycetidae</taxon>
        <taxon>Amphisphaeriales</taxon>
        <taxon>Apiosporaceae</taxon>
        <taxon>Apiospora</taxon>
    </lineage>
</organism>
<proteinExistence type="predicted"/>
<reference evidence="11 12" key="1">
    <citation type="submission" date="2023-01" db="EMBL/GenBank/DDBJ databases">
        <title>Analysis of 21 Apiospora genomes using comparative genomics revels a genus with tremendous synthesis potential of carbohydrate active enzymes and secondary metabolites.</title>
        <authorList>
            <person name="Sorensen T."/>
        </authorList>
    </citation>
    <scope>NUCLEOTIDE SEQUENCE [LARGE SCALE GENOMIC DNA]</scope>
    <source>
        <strain evidence="11 12">CBS 135458</strain>
    </source>
</reference>
<keyword evidence="5 8" id="KW-0067">ATP-binding</keyword>
<dbReference type="PROSITE" id="PS50011">
    <property type="entry name" value="PROTEIN_KINASE_DOM"/>
    <property type="match status" value="1"/>
</dbReference>
<evidence type="ECO:0000256" key="1">
    <source>
        <dbReference type="ARBA" id="ARBA00012411"/>
    </source>
</evidence>
<dbReference type="PROSITE" id="PS00107">
    <property type="entry name" value="PROTEIN_KINASE_ATP"/>
    <property type="match status" value="1"/>
</dbReference>
<dbReference type="SUPFAM" id="SSF56112">
    <property type="entry name" value="Protein kinase-like (PK-like)"/>
    <property type="match status" value="1"/>
</dbReference>
<keyword evidence="2" id="KW-0808">Transferase</keyword>
<dbReference type="InterPro" id="IPR000719">
    <property type="entry name" value="Prot_kinase_dom"/>
</dbReference>
<evidence type="ECO:0000256" key="8">
    <source>
        <dbReference type="PROSITE-ProRule" id="PRU10141"/>
    </source>
</evidence>
<comment type="catalytic activity">
    <reaction evidence="7">
        <text>L-seryl-[protein] + ATP = O-phospho-L-seryl-[protein] + ADP + H(+)</text>
        <dbReference type="Rhea" id="RHEA:17989"/>
        <dbReference type="Rhea" id="RHEA-COMP:9863"/>
        <dbReference type="Rhea" id="RHEA-COMP:11604"/>
        <dbReference type="ChEBI" id="CHEBI:15378"/>
        <dbReference type="ChEBI" id="CHEBI:29999"/>
        <dbReference type="ChEBI" id="CHEBI:30616"/>
        <dbReference type="ChEBI" id="CHEBI:83421"/>
        <dbReference type="ChEBI" id="CHEBI:456216"/>
        <dbReference type="EC" id="2.7.11.24"/>
    </reaction>
    <physiologicalReaction direction="left-to-right" evidence="7">
        <dbReference type="Rhea" id="RHEA:17990"/>
    </physiologicalReaction>
</comment>
<evidence type="ECO:0000259" key="10">
    <source>
        <dbReference type="PROSITE" id="PS50011"/>
    </source>
</evidence>
<evidence type="ECO:0000256" key="6">
    <source>
        <dbReference type="ARBA" id="ARBA00047919"/>
    </source>
</evidence>
<dbReference type="GeneID" id="92086923"/>
<evidence type="ECO:0000256" key="5">
    <source>
        <dbReference type="ARBA" id="ARBA00022840"/>
    </source>
</evidence>
<dbReference type="Gene3D" id="1.10.510.10">
    <property type="entry name" value="Transferase(Phosphotransferase) domain 1"/>
    <property type="match status" value="1"/>
</dbReference>
<dbReference type="PANTHER" id="PTHR48016:SF56">
    <property type="entry name" value="MAPKK KINASE"/>
    <property type="match status" value="1"/>
</dbReference>
<name>A0ABR1WWF2_9PEZI</name>
<evidence type="ECO:0000256" key="9">
    <source>
        <dbReference type="SAM" id="MobiDB-lite"/>
    </source>
</evidence>
<protein>
    <recommendedName>
        <fullName evidence="1">mitogen-activated protein kinase</fullName>
        <ecNumber evidence="1">2.7.11.24</ecNumber>
    </recommendedName>
</protein>
<dbReference type="Proteomes" id="UP001480595">
    <property type="component" value="Unassembled WGS sequence"/>
</dbReference>
<evidence type="ECO:0000256" key="4">
    <source>
        <dbReference type="ARBA" id="ARBA00022777"/>
    </source>
</evidence>
<comment type="caution">
    <text evidence="11">The sequence shown here is derived from an EMBL/GenBank/DDBJ whole genome shotgun (WGS) entry which is preliminary data.</text>
</comment>
<gene>
    <name evidence="11" type="ORF">PG994_002451</name>
</gene>
<dbReference type="RefSeq" id="XP_066722001.1">
    <property type="nucleotide sequence ID" value="XM_066853860.1"/>
</dbReference>
<dbReference type="InterPro" id="IPR011009">
    <property type="entry name" value="Kinase-like_dom_sf"/>
</dbReference>
<keyword evidence="4" id="KW-0418">Kinase</keyword>
<evidence type="ECO:0000313" key="12">
    <source>
        <dbReference type="Proteomes" id="UP001480595"/>
    </source>
</evidence>
<feature type="region of interest" description="Disordered" evidence="9">
    <location>
        <begin position="297"/>
        <end position="348"/>
    </location>
</feature>
<accession>A0ABR1WWF2</accession>